<keyword evidence="10" id="KW-0808">Transferase</keyword>
<feature type="compositionally biased region" description="Basic and acidic residues" evidence="27">
    <location>
        <begin position="1987"/>
        <end position="2007"/>
    </location>
</feature>
<evidence type="ECO:0000259" key="29">
    <source>
        <dbReference type="PROSITE" id="PS50030"/>
    </source>
</evidence>
<evidence type="ECO:0000256" key="25">
    <source>
        <dbReference type="PROSITE-ProRule" id="PRU00104"/>
    </source>
</evidence>
<protein>
    <recommendedName>
        <fullName evidence="21">E3 ubiquitin-protein ligase HUWE1</fullName>
        <ecNumber evidence="6">2.3.2.26</ecNumber>
    </recommendedName>
    <alternativeName>
        <fullName evidence="22">HECT, UBA and WWE domain-containing protein 1</fullName>
    </alternativeName>
    <alternativeName>
        <fullName evidence="24">HECT-type E3 ubiquitin transferase HUWE1</fullName>
    </alternativeName>
    <alternativeName>
        <fullName evidence="23">Upstream regulatory element-binding protein 1</fullName>
    </alternativeName>
</protein>
<feature type="compositionally biased region" description="Low complexity" evidence="27">
    <location>
        <begin position="3303"/>
        <end position="3367"/>
    </location>
</feature>
<dbReference type="Gene3D" id="3.90.1750.10">
    <property type="entry name" value="Hect, E3 ligase catalytic domains"/>
    <property type="match status" value="1"/>
</dbReference>
<evidence type="ECO:0000256" key="8">
    <source>
        <dbReference type="ARBA" id="ARBA00022490"/>
    </source>
</evidence>
<evidence type="ECO:0000313" key="33">
    <source>
        <dbReference type="Proteomes" id="UP000838412"/>
    </source>
</evidence>
<dbReference type="InterPro" id="IPR010309">
    <property type="entry name" value="E3_Ub_ligase_DUF908"/>
</dbReference>
<organism evidence="32 33">
    <name type="scientific">Branchiostoma lanceolatum</name>
    <name type="common">Common lancelet</name>
    <name type="synonym">Amphioxus lanceolatum</name>
    <dbReference type="NCBI Taxonomy" id="7740"/>
    <lineage>
        <taxon>Eukaryota</taxon>
        <taxon>Metazoa</taxon>
        <taxon>Chordata</taxon>
        <taxon>Cephalochordata</taxon>
        <taxon>Leptocardii</taxon>
        <taxon>Amphioxiformes</taxon>
        <taxon>Branchiostomatidae</taxon>
        <taxon>Branchiostoma</taxon>
    </lineage>
</organism>
<feature type="domain" description="UBA" evidence="29">
    <location>
        <begin position="1605"/>
        <end position="1644"/>
    </location>
</feature>
<feature type="region of interest" description="Disordered" evidence="27">
    <location>
        <begin position="4194"/>
        <end position="4237"/>
    </location>
</feature>
<feature type="compositionally biased region" description="Low complexity" evidence="27">
    <location>
        <begin position="3172"/>
        <end position="3185"/>
    </location>
</feature>
<evidence type="ECO:0000256" key="2">
    <source>
        <dbReference type="ARBA" id="ARBA00004123"/>
    </source>
</evidence>
<evidence type="ECO:0000256" key="10">
    <source>
        <dbReference type="ARBA" id="ARBA00022679"/>
    </source>
</evidence>
<evidence type="ECO:0000256" key="24">
    <source>
        <dbReference type="ARBA" id="ARBA00082105"/>
    </source>
</evidence>
<feature type="coiled-coil region" evidence="26">
    <location>
        <begin position="1546"/>
        <end position="1573"/>
    </location>
</feature>
<evidence type="ECO:0000256" key="5">
    <source>
        <dbReference type="ARBA" id="ARBA00004906"/>
    </source>
</evidence>
<feature type="compositionally biased region" description="Basic and acidic residues" evidence="27">
    <location>
        <begin position="1683"/>
        <end position="1709"/>
    </location>
</feature>
<keyword evidence="13 25" id="KW-0833">Ubl conjugation pathway</keyword>
<dbReference type="Gene3D" id="3.30.2410.10">
    <property type="entry name" value="Hect, E3 ligase catalytic domain"/>
    <property type="match status" value="1"/>
</dbReference>
<evidence type="ECO:0000256" key="1">
    <source>
        <dbReference type="ARBA" id="ARBA00000885"/>
    </source>
</evidence>
<feature type="compositionally biased region" description="Low complexity" evidence="27">
    <location>
        <begin position="3429"/>
        <end position="3445"/>
    </location>
</feature>
<dbReference type="SMART" id="SM00119">
    <property type="entry name" value="HECTc"/>
    <property type="match status" value="1"/>
</dbReference>
<dbReference type="FunFam" id="3.30.2160.10:FF:000007">
    <property type="entry name" value="E3 ubiquitin-protein ligase HUWE1 isoform X2"/>
    <property type="match status" value="1"/>
</dbReference>
<dbReference type="Pfam" id="PF06012">
    <property type="entry name" value="DUF908"/>
    <property type="match status" value="1"/>
</dbReference>
<dbReference type="InterPro" id="IPR041918">
    <property type="entry name" value="UBA_HUWE1"/>
</dbReference>
<evidence type="ECO:0000256" key="3">
    <source>
        <dbReference type="ARBA" id="ARBA00004173"/>
    </source>
</evidence>
<keyword evidence="33" id="KW-1185">Reference proteome</keyword>
<dbReference type="PROSITE" id="PS50030">
    <property type="entry name" value="UBA"/>
    <property type="match status" value="1"/>
</dbReference>
<feature type="compositionally biased region" description="Polar residues" evidence="27">
    <location>
        <begin position="2714"/>
        <end position="2726"/>
    </location>
</feature>
<keyword evidence="15" id="KW-0090">Biological rhythms</keyword>
<dbReference type="SUPFAM" id="SSF46934">
    <property type="entry name" value="UBA-like"/>
    <property type="match status" value="1"/>
</dbReference>
<evidence type="ECO:0000259" key="31">
    <source>
        <dbReference type="PROSITE" id="PS50918"/>
    </source>
</evidence>
<evidence type="ECO:0000256" key="22">
    <source>
        <dbReference type="ARBA" id="ARBA00080066"/>
    </source>
</evidence>
<feature type="compositionally biased region" description="Low complexity" evidence="27">
    <location>
        <begin position="3927"/>
        <end position="3950"/>
    </location>
</feature>
<evidence type="ECO:0000256" key="7">
    <source>
        <dbReference type="ARBA" id="ARBA00022481"/>
    </source>
</evidence>
<dbReference type="Pfam" id="PF02825">
    <property type="entry name" value="WWE"/>
    <property type="match status" value="1"/>
</dbReference>
<evidence type="ECO:0000256" key="26">
    <source>
        <dbReference type="SAM" id="Coils"/>
    </source>
</evidence>
<feature type="transmembrane region" description="Helical" evidence="28">
    <location>
        <begin position="130"/>
        <end position="149"/>
    </location>
</feature>
<dbReference type="FunFam" id="3.90.1750.10:FF:000003">
    <property type="entry name" value="E3 ubiquitin-protein ligase UPL1"/>
    <property type="match status" value="1"/>
</dbReference>
<dbReference type="EC" id="2.3.2.26" evidence="6"/>
<feature type="compositionally biased region" description="Acidic residues" evidence="27">
    <location>
        <begin position="905"/>
        <end position="916"/>
    </location>
</feature>
<feature type="region of interest" description="Disordered" evidence="27">
    <location>
        <begin position="884"/>
        <end position="941"/>
    </location>
</feature>
<evidence type="ECO:0000259" key="30">
    <source>
        <dbReference type="PROSITE" id="PS50237"/>
    </source>
</evidence>
<keyword evidence="14" id="KW-0007">Acetylation</keyword>
<dbReference type="FunFam" id="3.90.1750.10:FF:000026">
    <property type="entry name" value="E3 ubiquitin-protein ligase HACE1"/>
    <property type="match status" value="1"/>
</dbReference>
<feature type="compositionally biased region" description="Low complexity" evidence="27">
    <location>
        <begin position="4250"/>
        <end position="4264"/>
    </location>
</feature>
<dbReference type="CDD" id="cd00078">
    <property type="entry name" value="HECTc"/>
    <property type="match status" value="1"/>
</dbReference>
<feature type="region of interest" description="Disordered" evidence="27">
    <location>
        <begin position="2359"/>
        <end position="2385"/>
    </location>
</feature>
<evidence type="ECO:0000256" key="14">
    <source>
        <dbReference type="ARBA" id="ARBA00022990"/>
    </source>
</evidence>
<feature type="compositionally biased region" description="Polar residues" evidence="27">
    <location>
        <begin position="2359"/>
        <end position="2373"/>
    </location>
</feature>
<dbReference type="GO" id="GO:0006281">
    <property type="term" value="P:DNA repair"/>
    <property type="evidence" value="ECO:0007669"/>
    <property type="project" value="UniProtKB-KW"/>
</dbReference>
<keyword evidence="19" id="KW-0539">Nucleus</keyword>
<evidence type="ECO:0000256" key="19">
    <source>
        <dbReference type="ARBA" id="ARBA00023242"/>
    </source>
</evidence>
<feature type="compositionally biased region" description="Basic and acidic residues" evidence="27">
    <location>
        <begin position="2375"/>
        <end position="2385"/>
    </location>
</feature>
<feature type="compositionally biased region" description="Low complexity" evidence="27">
    <location>
        <begin position="3251"/>
        <end position="3286"/>
    </location>
</feature>
<comment type="catalytic activity">
    <reaction evidence="1">
        <text>S-ubiquitinyl-[E2 ubiquitin-conjugating enzyme]-L-cysteine + [acceptor protein]-L-lysine = [E2 ubiquitin-conjugating enzyme]-L-cysteine + N(6)-ubiquitinyl-[acceptor protein]-L-lysine.</text>
        <dbReference type="EC" id="2.3.2.26"/>
    </reaction>
</comment>
<feature type="compositionally biased region" description="Polar residues" evidence="27">
    <location>
        <begin position="2615"/>
        <end position="2624"/>
    </location>
</feature>
<feature type="region of interest" description="Disordered" evidence="27">
    <location>
        <begin position="3674"/>
        <end position="3703"/>
    </location>
</feature>
<feature type="compositionally biased region" description="Basic and acidic residues" evidence="27">
    <location>
        <begin position="3906"/>
        <end position="3924"/>
    </location>
</feature>
<feature type="compositionally biased region" description="Acidic residues" evidence="27">
    <location>
        <begin position="2755"/>
        <end position="2768"/>
    </location>
</feature>
<accession>A0A8J9ZY81</accession>
<feature type="region of interest" description="Disordered" evidence="27">
    <location>
        <begin position="3419"/>
        <end position="3447"/>
    </location>
</feature>
<dbReference type="InterPro" id="IPR000569">
    <property type="entry name" value="HECT_dom"/>
</dbReference>
<keyword evidence="9" id="KW-0597">Phosphoprotein</keyword>
<evidence type="ECO:0000256" key="13">
    <source>
        <dbReference type="ARBA" id="ARBA00022786"/>
    </source>
</evidence>
<feature type="region of interest" description="Disordered" evidence="27">
    <location>
        <begin position="3836"/>
        <end position="3860"/>
    </location>
</feature>
<keyword evidence="17" id="KW-0496">Mitochondrion</keyword>
<keyword evidence="11" id="KW-0227">DNA damage</keyword>
<feature type="region of interest" description="Disordered" evidence="27">
    <location>
        <begin position="4341"/>
        <end position="4382"/>
    </location>
</feature>
<dbReference type="EMBL" id="OV696690">
    <property type="protein sequence ID" value="CAH1264452.1"/>
    <property type="molecule type" value="Genomic_DNA"/>
</dbReference>
<dbReference type="SUPFAM" id="SSF56204">
    <property type="entry name" value="Hect, E3 ligase catalytic domain"/>
    <property type="match status" value="1"/>
</dbReference>
<dbReference type="PANTHER" id="PTHR11254">
    <property type="entry name" value="HECT DOMAIN UBIQUITIN-PROTEIN LIGASE"/>
    <property type="match status" value="1"/>
</dbReference>
<feature type="compositionally biased region" description="Acidic residues" evidence="27">
    <location>
        <begin position="2775"/>
        <end position="2806"/>
    </location>
</feature>
<sequence length="4821" mass="525465">MKIDRTKLKKTVSEVPADCKALIEHLKTVPLEELPGVLDSIKTWNYGKCELVHWIDVLDRFDTILEEACLTPPGAEWTLPIDRPDMVQSKERLLKVLQFTALLIEHSFSRHLYNSMEHVTRLLSSSDMGLVLPVLNLLFVCLFVTSVVVPPPARDQTAHVTRLLSSSDMGLVLPVLNLLFHVTRLLSSSDMGLVLPVLNLLFHVTRLLSSSDMGLVLPVLNLLFHVTRLLSSSDMGLVLPVLNLLFVFSKRSNFITRLAAEKRQTLLGRLQHLAESWGGKENGFGLAECCQDLPFTSYPASATTLHFEFYTEVSDEKSTPGKKSVNAVQCIHIENVDKVAQSPAEIMENLLKVYNVPKDKQMLLFTHIRLAYCFSDYRLRLQCVQARLQALSVLVYSAALQDNANTLLYNGLIEELVDVLQLKDTRLTEIKAASLRTLTAIIHLERNPNYLFHDPARLGNIIDATGAASYHGFLPVLVRSCIHAMTAPAESPFPQPFATALFSFLYHLASYEAGGEALVSCGMMESLLKVINWLGDDQDNIIFVTRAVRVVDLITNLDMTSFQTHSGLTCFINRLEHEVEICRKECPFVITPIISAEDGEEEEEHPEEENREGQVATETRNQSEEGAVAMETETAASTSSGSSDVPMEMDGPSPASTSSMSEDTRTETGAKKPGTGLDDPQKQCFPQRAALMKSMLNFLKKAIPDPAFSDSIRHVMDGSLPVSLKHIISNAEYYGPSLFLLATDVVTVYVFQEPSLLSSLQDNGLTDVVLHALLIKDVPATREVLSALPNVFSALCLNQRGLQAFVRCRPFDKLFKVLLSEAYLPAMRRRRSSDTLGDTASNLGNAMDELMRHQPTLRTDATKAIIKLLEQVCAMGQDAKFICTKPDTKATPNNQSPRQPVLEETYSEDEEEEDDVSSTTSQTSASKGQAPELQETKNVGLGVLRSRKLQKLAVENGSEWAGARASPNAGAIFPAAPGGTPVFTAPARKTLESLLDSPGRKFPSDTVAGVLEVVSLIDKSDKAPGTEEARTPIPLLDYVLNVMKFVESILSNNTTDDHCREFVTQKGLVPLLDILGLPNLPIDFPTSPACQAVAGVCKSILTLAHEPQVLKQGLLKLNEVLEALEPLYQPLDPPGGSVLLRELANSAANPDAVLSSRDTPLLHAMAAAHSYILMFVHVCRVGQTDIRSMSVSHWGSDLGQNVLKGLSRLYQSLVWESTVLLSLCTPGALPEDCEFGKADMTKLLPKDDPKSSRSKLDAGKLDADKPGSSAESERTEDAATEMEVSPMEVEDVGLNDADKKLKISPQLAAQIKQIKPLLSASSRLGRALAELFGLLVKLCVGSPVRQRSRQHPQGSTTAPTPAARATAASLTRLLASGLCWEPPPSCPTPKFRLTFFICSVGFTSPMLFDEKKFPYHLMLQKFLSSGGLDALFETFHWTLTHGGKVSLQEGLEHSELPDGSGEFLDAWLMLVEKMVNVKNVLESPHTLPAKPSATAPGFVPFSSVQFLVHVHKAAFKAVMHLWDKKPLKTYGARMSESMLAMFCHVLKGEKTIQERLEKERQGEEAEKEAAQAAAVAAGTEGAAAAPAAAAVTAAAAAPARPREPDFNQAHLQQLIDMGFTREHAVEALTHTTSLEQATEYCLTHPPPIPLAAQELADEIGMSEEDQLSRAIAMSLGANVNPEEEAKKKEEEDKKKREQEEAERDKQKDEEPLDPQLLADFTENLLPGCLRLVDALPDTVYRVCDLLLVAVKRNNAAWRDKMLVDVAGQICSCAVVLLEAAAPLRAGDDRTVQDWSNQLSNLPQAAQLSARAHLFTLLFEDWSNQLSNLPQAAQLSARAHLFTLLFEELRQPCAQVLEDSGLVTSLVSLLETAQQCLSACKDAPTPKWLAPVVLLVDLYQKMAMSSKRRNAITKELESHTWKWFDDRTGRWCNYSASNNATIDQAYRAGEATVRFTAGRRRYIVHFGTMVQINEETANRRPIMLSLPPKDDKDRDNSREEKKTKEKRASAKAFLQKVVGTGAAAAAAAGAEQAETQAADEENTEEKKVEAEQKMETDETAAPKEEEKKKEPEKKVPEEPARLIKGLASEQISTLVRACVGLIGIPVDPDTLHAVMRLCLRCTREHQHALQFADLGGTKLLLDLKQSSAFTGFNGLATLLIRHVLEEPNTLRHTMEKAVRGTAAGGTGSNVLGVAAGSLGSREFHYLLRILGPAACRSAEMFRETAWNALRIALPPPSRRGNLASDEEEYNRVLGPNAVQLLKTASSKPFAPPPLEGVIKEVMYDLLNALATQPTETATEGAANTAESDTETGEAVMNFGNETGAQAIRRQNSVTELDGGSEYDSGTYQLSGSDIFVSAPSSRAASTENLDQQGTEPDDKASKDKAAAELKAKAAANRPLMTKSAILKLLAELVRSYASVALQISQYHYTAGQVDGIKEDGTVLAYVLDNLLPTGTDDTDKDTPMLARTLLAAIAASNHSPDAQGLLVQEVKAALSRALALPESSDKHTRVQALVGLIGTMMEACPPTGGFQQHQQAFKSQQQNSMNNMIRIFLRRGLVTDLARIPHSLDLSSPNMATTVNAALKPLETLSRIVNQPSTMVGKSGAKAKEGAPSATGEETGNNQQDTDTETPRTEDGEQGTQEDSQATRGEGEDNEGFAESLEAPVSQESHTNPMQYGGDLDDVIDQLLEGDTEDDILAETLMVSSTRRIQRESTTDSQGLGDSQLTQDSRDGEDTEMASEHSQEGVRRNDMVVVESGEEDHNDDDDDDGGSSADDSGSEEEDEHDEQEEEEEEEEDGDEEDVEDEGSEMGRTFDIDEYEDDSLFRLQEGDEDLFLQLEEMFSNAGEAYQWGLPSSVRTCTYPLPVAVHDDNAPSMSIAVSHPLMVRHADHSQVAGIVTSSGRVHRLGRTGRGHRHYVPATQTIHVHYSGGTRPQPPAILQRLLGPTAAADVLQLTQQTGRQYARVFIGGDDVRVMAGQDDDIFDDDICGGGGFSDAAPSTGAGLLQNVLTAQNRWAEECRVLDGDGVHHVIAAVKKSILEKLEEHCKKELEERQEKKKKQQEEDDKKKKEKEEEDKKKKEKEAKEKGETVGAEGREGEAMEVGTSESTETSASASTLPGSQSQASIVAEIISAVGGLDSNGLEPAGETAERAPEGSTPSRGEAGSAEAGSTEPAASVPTAVTASPASAPPAPVVARSYNVSVTPSLPFPSDLQQLVAEETARQATEQGSSSRQPVEETTPQVAGFLPAPMETSSSTTSGQDDVTTSTDSSVSISPGAGTDGAGTDAAMPMDTSEAAVGQAAQRQGSADSGTSAGTTATAEGGEGEQAAAQTTDGESSGTTSGADSQPSTSTGTTEGSASSAETPTSEGQGATSTAETAQATPGNEELNSLLGSDVQLPEGVDPSFLAALPEDIRQEVLRTQLGIRRTPPTTQAGNSSGTSSTSTTAPDSVQVSPEFLAALPPEIQEEVLQYERMEQQRLEAQRAAANPEQPVDPAGFIQNLPSSLRQQVLADMDDTVLAVMPPEIAAEARNLRRELEERHRQLMQERLFSAASGSVLSAILRTSGLASRLGGRGIHYIQSALPQHHRNTWRWGTQHNRAATATTANQVRLRGRQLLDHEALACLLVLLFVDEPKLNTSRLHRVLRNLCYHNGTRMWVVHALLSILDRTGDNLSKPLEITDGSEKGSGKKSRPSSSTSQDMAMDTRTSQPSWLSISLDAALGCRANVFQIQKVGGKKHVERHSGAVHIHPQASPIVCRHVMDTLISLAKVFPGHFIPGKAREAGTCSTSSSQTQANKVKETPPPTTASVVTTNRVGSSKTDTDFWDVLVKLDCMSVGRKGKGTAKSHGAGASGSESEQSAESLETSPLGLLLQMLAHPVIRRSSVLTDKLLRLLSLVSIALPEEMKKAEEQAREEAARREENRTDEAATESGAAGGTEAAAAEQRPAEQTATVQSALELVPTATSTPSPTLSRKDTVPLRPTSTSSVFDDSAGRATNIMLEKQLQLAVDILTSHSCSEEGLEDATNVLLQLSRIDNQTRESVLKLLLQGGRQLGHTLCEQIFQLLQEVRDHITRLKQQGASGAEGGMEELASPEEGAAGTSQARQRGVLSNRFDSQMVVVAAPTKVKGGRELQLPSMAQLTAKTSTQSFFLRILKVIIQLREAARRAVKKARDAEKRQALEAEAEAIIEMVGRRERERLQRENSAPAAPGTAAAGASTSNEDQAAPPEASSEDPAGAALGDIIGEAPMDVEQQAAGSAGSAAPVAEETPAQDEEQQAGKKEKEEPDEPELPRLSSQLTLEELWDTLSECLTALSDTTDHHAVLVLQPAVEAFFLVHAAEKEKKAAEQRQSERQRHDSHLSDHAPMSPLPATPADSGTSLGRQESVASVSSVANITGLPHDTQKFLRFAKTHRTVLNQILRQSTQHLADGPFSVLVDHTHILDFDVKRRFFRQELERMDEGIRREDLAVHVRRDHVFEDSFRELHRRTPEELKNRLYIVFEGEEGQDAGGLLREWYLIISREIFNPNYALFTISPGDRVTYRPNPSSHCNPNHLSYFKFVGRVIGKAIYDNKLLECYFTRSFYKHILGKNVKYTDMESEDYQFYQGLTFLLENNIEESGLELTFSTEIQEFGVTEVRDLKQNGRNIVVTEENKHEYVKLVCQLKMTGSIRKQIDAFLEGFYEIIPKRLISIFNEQELELLISGLPNIDLDDLKANSEYHKYQSNSLQIQWFWRALRSYDQADRAKFLQFVTGTSKVPLQGFSHLEGMNGTQKFQIHRDDRSTDRLPSAHTCFNQLDLPPYETYEKLHYMLKIAIQECSEGFGFA</sequence>
<name>A0A8J9ZY81_BRALA</name>
<dbReference type="GO" id="GO:0061025">
    <property type="term" value="P:membrane fusion"/>
    <property type="evidence" value="ECO:0007669"/>
    <property type="project" value="TreeGrafter"/>
</dbReference>
<keyword evidence="28" id="KW-1133">Transmembrane helix</keyword>
<dbReference type="Gene3D" id="3.30.720.50">
    <property type="match status" value="1"/>
</dbReference>
<evidence type="ECO:0000256" key="15">
    <source>
        <dbReference type="ARBA" id="ARBA00023108"/>
    </source>
</evidence>
<feature type="region of interest" description="Disordered" evidence="27">
    <location>
        <begin position="1978"/>
        <end position="2009"/>
    </location>
</feature>
<evidence type="ECO:0000256" key="16">
    <source>
        <dbReference type="ARBA" id="ARBA00023125"/>
    </source>
</evidence>
<comment type="pathway">
    <text evidence="5">Protein modification; protein ubiquitination.</text>
</comment>
<dbReference type="Pfam" id="PF00627">
    <property type="entry name" value="UBA"/>
    <property type="match status" value="1"/>
</dbReference>
<feature type="compositionally biased region" description="Basic and acidic residues" evidence="27">
    <location>
        <begin position="1241"/>
        <end position="1277"/>
    </location>
</feature>
<feature type="compositionally biased region" description="Low complexity" evidence="27">
    <location>
        <begin position="917"/>
        <end position="926"/>
    </location>
</feature>
<dbReference type="CDD" id="cd14288">
    <property type="entry name" value="UBA_HUWE1"/>
    <property type="match status" value="1"/>
</dbReference>
<feature type="compositionally biased region" description="Polar residues" evidence="27">
    <location>
        <begin position="3221"/>
        <end position="3240"/>
    </location>
</feature>
<dbReference type="GO" id="GO:0003677">
    <property type="term" value="F:DNA binding"/>
    <property type="evidence" value="ECO:0007669"/>
    <property type="project" value="UniProtKB-KW"/>
</dbReference>
<evidence type="ECO:0000256" key="12">
    <source>
        <dbReference type="ARBA" id="ARBA00022782"/>
    </source>
</evidence>
<feature type="region of interest" description="Disordered" evidence="27">
    <location>
        <begin position="2028"/>
        <end position="2076"/>
    </location>
</feature>
<dbReference type="Proteomes" id="UP000838412">
    <property type="component" value="Chromosome 5"/>
</dbReference>
<evidence type="ECO:0000256" key="20">
    <source>
        <dbReference type="ARBA" id="ARBA00034494"/>
    </source>
</evidence>
<feature type="compositionally biased region" description="Low complexity" evidence="27">
    <location>
        <begin position="3103"/>
        <end position="3115"/>
    </location>
</feature>
<dbReference type="FunFam" id="1.10.8.10:FF:000019">
    <property type="entry name" value="Putative e3 ubiquitin-protein ligase huwe1 isoform x2"/>
    <property type="match status" value="1"/>
</dbReference>
<evidence type="ECO:0000313" key="32">
    <source>
        <dbReference type="EMBL" id="CAH1264452.1"/>
    </source>
</evidence>
<evidence type="ECO:0000256" key="27">
    <source>
        <dbReference type="SAM" id="MobiDB-lite"/>
    </source>
</evidence>
<feature type="region of interest" description="Disordered" evidence="27">
    <location>
        <begin position="2702"/>
        <end position="2815"/>
    </location>
</feature>
<dbReference type="GO" id="GO:0000209">
    <property type="term" value="P:protein polyubiquitination"/>
    <property type="evidence" value="ECO:0007669"/>
    <property type="project" value="TreeGrafter"/>
</dbReference>
<proteinExistence type="inferred from homology"/>
<dbReference type="Gene3D" id="6.10.250.1630">
    <property type="match status" value="1"/>
</dbReference>
<dbReference type="FunFam" id="3.30.2410.10:FF:000004">
    <property type="entry name" value="E3 ubiquitin-protein ligase HUWE1, variant"/>
    <property type="match status" value="1"/>
</dbReference>
<keyword evidence="28" id="KW-0472">Membrane</keyword>
<dbReference type="GO" id="GO:0007030">
    <property type="term" value="P:Golgi organization"/>
    <property type="evidence" value="ECO:0007669"/>
    <property type="project" value="TreeGrafter"/>
</dbReference>
<keyword evidence="26" id="KW-0175">Coiled coil</keyword>
<feature type="compositionally biased region" description="Basic and acidic residues" evidence="27">
    <location>
        <begin position="4341"/>
        <end position="4359"/>
    </location>
</feature>
<dbReference type="UniPathway" id="UPA00143"/>
<evidence type="ECO:0000256" key="23">
    <source>
        <dbReference type="ARBA" id="ARBA00081858"/>
    </source>
</evidence>
<evidence type="ECO:0000256" key="9">
    <source>
        <dbReference type="ARBA" id="ARBA00022553"/>
    </source>
</evidence>
<dbReference type="GO" id="GO:0030154">
    <property type="term" value="P:cell differentiation"/>
    <property type="evidence" value="ECO:0007669"/>
    <property type="project" value="UniProtKB-KW"/>
</dbReference>
<dbReference type="Pfam" id="PF06025">
    <property type="entry name" value="DUF913"/>
    <property type="match status" value="1"/>
</dbReference>
<feature type="domain" description="HECT" evidence="30">
    <location>
        <begin position="4485"/>
        <end position="4821"/>
    </location>
</feature>
<feature type="region of interest" description="Disordered" evidence="27">
    <location>
        <begin position="1674"/>
        <end position="1714"/>
    </location>
</feature>
<dbReference type="InterPro" id="IPR004170">
    <property type="entry name" value="WWE_dom"/>
</dbReference>
<dbReference type="InterPro" id="IPR009060">
    <property type="entry name" value="UBA-like_sf"/>
</dbReference>
<dbReference type="GO" id="GO:0006511">
    <property type="term" value="P:ubiquitin-dependent protein catabolic process"/>
    <property type="evidence" value="ECO:0007669"/>
    <property type="project" value="TreeGrafter"/>
</dbReference>
<dbReference type="GO" id="GO:0005634">
    <property type="term" value="C:nucleus"/>
    <property type="evidence" value="ECO:0007669"/>
    <property type="project" value="UniProtKB-SubCell"/>
</dbReference>
<dbReference type="Pfam" id="PF14377">
    <property type="entry name" value="UBM"/>
    <property type="match status" value="3"/>
</dbReference>
<dbReference type="GO" id="GO:0048511">
    <property type="term" value="P:rhythmic process"/>
    <property type="evidence" value="ECO:0007669"/>
    <property type="project" value="UniProtKB-KW"/>
</dbReference>
<dbReference type="SUPFAM" id="SSF117839">
    <property type="entry name" value="WWE domain"/>
    <property type="match status" value="1"/>
</dbReference>
<keyword evidence="16" id="KW-0238">DNA-binding</keyword>
<comment type="subcellular location">
    <subcellularLocation>
        <location evidence="4">Cytoplasm</location>
    </subcellularLocation>
    <subcellularLocation>
        <location evidence="3">Mitochondrion</location>
    </subcellularLocation>
    <subcellularLocation>
        <location evidence="2">Nucleus</location>
    </subcellularLocation>
</comment>
<feature type="compositionally biased region" description="Polar residues" evidence="27">
    <location>
        <begin position="3783"/>
        <end position="3794"/>
    </location>
</feature>
<dbReference type="GO" id="GO:0005739">
    <property type="term" value="C:mitochondrion"/>
    <property type="evidence" value="ECO:0007669"/>
    <property type="project" value="UniProtKB-SubCell"/>
</dbReference>
<feature type="compositionally biased region" description="Low complexity" evidence="27">
    <location>
        <begin position="3843"/>
        <end position="3860"/>
    </location>
</feature>
<feature type="compositionally biased region" description="Basic and acidic residues" evidence="27">
    <location>
        <begin position="2043"/>
        <end position="2076"/>
    </location>
</feature>
<dbReference type="SMART" id="SM00678">
    <property type="entry name" value="WWE"/>
    <property type="match status" value="1"/>
</dbReference>
<dbReference type="InterPro" id="IPR050409">
    <property type="entry name" value="E3_ubiq-protein_ligase"/>
</dbReference>
<feature type="region of interest" description="Disordered" evidence="27">
    <location>
        <begin position="3135"/>
        <end position="3395"/>
    </location>
</feature>
<evidence type="ECO:0000256" key="6">
    <source>
        <dbReference type="ARBA" id="ARBA00012485"/>
    </source>
</evidence>
<keyword evidence="7" id="KW-0488">Methylation</keyword>
<feature type="domain" description="WWE" evidence="31">
    <location>
        <begin position="1906"/>
        <end position="1983"/>
    </location>
</feature>
<dbReference type="InterPro" id="IPR018123">
    <property type="entry name" value="WWE-dom_subgr"/>
</dbReference>
<feature type="region of interest" description="Disordered" evidence="27">
    <location>
        <begin position="1241"/>
        <end position="1286"/>
    </location>
</feature>
<feature type="region of interest" description="Disordered" evidence="27">
    <location>
        <begin position="3906"/>
        <end position="3988"/>
    </location>
</feature>
<dbReference type="InterPro" id="IPR010314">
    <property type="entry name" value="E3_Ub_ligase_DUF913"/>
</dbReference>
<feature type="region of interest" description="Disordered" evidence="27">
    <location>
        <begin position="2593"/>
        <end position="2678"/>
    </location>
</feature>
<feature type="region of interest" description="Disordered" evidence="27">
    <location>
        <begin position="4075"/>
        <end position="4102"/>
    </location>
</feature>
<dbReference type="InterPro" id="IPR025527">
    <property type="entry name" value="HUWE1/Rev1_UBM"/>
</dbReference>
<dbReference type="InterPro" id="IPR015940">
    <property type="entry name" value="UBA"/>
</dbReference>
<keyword evidence="8" id="KW-0963">Cytoplasm</keyword>
<reference evidence="32" key="1">
    <citation type="submission" date="2022-01" db="EMBL/GenBank/DDBJ databases">
        <authorList>
            <person name="Braso-Vives M."/>
        </authorList>
    </citation>
    <scope>NUCLEOTIDE SEQUENCE</scope>
</reference>
<feature type="compositionally biased region" description="Low complexity" evidence="27">
    <location>
        <begin position="3959"/>
        <end position="3969"/>
    </location>
</feature>
<feature type="compositionally biased region" description="Basic and acidic residues" evidence="27">
    <location>
        <begin position="2727"/>
        <end position="2749"/>
    </location>
</feature>
<keyword evidence="18" id="KW-0234">DNA repair</keyword>
<evidence type="ECO:0000256" key="11">
    <source>
        <dbReference type="ARBA" id="ARBA00022763"/>
    </source>
</evidence>
<feature type="compositionally biased region" description="Polar residues" evidence="27">
    <location>
        <begin position="3368"/>
        <end position="3390"/>
    </location>
</feature>
<comment type="similarity">
    <text evidence="20">Belongs to the UPL family. TOM1/PTR1 subfamily.</text>
</comment>
<evidence type="ECO:0000256" key="18">
    <source>
        <dbReference type="ARBA" id="ARBA00023204"/>
    </source>
</evidence>
<dbReference type="GO" id="GO:0008270">
    <property type="term" value="F:zinc ion binding"/>
    <property type="evidence" value="ECO:0007669"/>
    <property type="project" value="InterPro"/>
</dbReference>
<evidence type="ECO:0000256" key="28">
    <source>
        <dbReference type="SAM" id="Phobius"/>
    </source>
</evidence>
<feature type="compositionally biased region" description="Acidic residues" evidence="27">
    <location>
        <begin position="597"/>
        <end position="610"/>
    </location>
</feature>
<dbReference type="Gene3D" id="1.10.8.10">
    <property type="entry name" value="DNA helicase RuvA subunit, C-terminal domain"/>
    <property type="match status" value="1"/>
</dbReference>
<feature type="region of interest" description="Disordered" evidence="27">
    <location>
        <begin position="596"/>
        <end position="682"/>
    </location>
</feature>
<keyword evidence="12" id="KW-0221">Differentiation</keyword>
<feature type="compositionally biased region" description="Low complexity" evidence="27">
    <location>
        <begin position="631"/>
        <end position="643"/>
    </location>
</feature>
<feature type="coiled-coil region" evidence="26">
    <location>
        <begin position="4155"/>
        <end position="4183"/>
    </location>
</feature>
<dbReference type="PANTHER" id="PTHR11254:SF67">
    <property type="entry name" value="E3 UBIQUITIN-PROTEIN LIGASE HUWE1"/>
    <property type="match status" value="1"/>
</dbReference>
<dbReference type="GO" id="GO:0061630">
    <property type="term" value="F:ubiquitin protein ligase activity"/>
    <property type="evidence" value="ECO:0007669"/>
    <property type="project" value="UniProtKB-EC"/>
</dbReference>
<dbReference type="OrthoDB" id="8068875at2759"/>
<dbReference type="InterPro" id="IPR035983">
    <property type="entry name" value="Hect_E3_ubiquitin_ligase"/>
</dbReference>
<feature type="compositionally biased region" description="Basic and acidic residues" evidence="27">
    <location>
        <begin position="3051"/>
        <end position="3097"/>
    </location>
</feature>
<dbReference type="PROSITE" id="PS50918">
    <property type="entry name" value="WWE"/>
    <property type="match status" value="1"/>
</dbReference>
<dbReference type="Gene3D" id="3.30.2160.10">
    <property type="entry name" value="Hect, E3 ligase catalytic domain"/>
    <property type="match status" value="1"/>
</dbReference>
<evidence type="ECO:0000256" key="21">
    <source>
        <dbReference type="ARBA" id="ARBA00067583"/>
    </source>
</evidence>
<keyword evidence="28" id="KW-0812">Transmembrane</keyword>
<evidence type="ECO:0000256" key="4">
    <source>
        <dbReference type="ARBA" id="ARBA00004496"/>
    </source>
</evidence>
<dbReference type="InterPro" id="IPR037197">
    <property type="entry name" value="WWE_dom_sf"/>
</dbReference>
<dbReference type="GO" id="GO:0000139">
    <property type="term" value="C:Golgi membrane"/>
    <property type="evidence" value="ECO:0007669"/>
    <property type="project" value="TreeGrafter"/>
</dbReference>
<feature type="compositionally biased region" description="Polar residues" evidence="27">
    <location>
        <begin position="2637"/>
        <end position="2646"/>
    </location>
</feature>
<feature type="compositionally biased region" description="Low complexity" evidence="27">
    <location>
        <begin position="4202"/>
        <end position="4236"/>
    </location>
</feature>
<dbReference type="Pfam" id="PF00632">
    <property type="entry name" value="HECT"/>
    <property type="match status" value="1"/>
</dbReference>
<dbReference type="PROSITE" id="PS50237">
    <property type="entry name" value="HECT"/>
    <property type="match status" value="1"/>
</dbReference>
<evidence type="ECO:0000256" key="17">
    <source>
        <dbReference type="ARBA" id="ARBA00023128"/>
    </source>
</evidence>
<feature type="compositionally biased region" description="Polar residues" evidence="27">
    <location>
        <begin position="4372"/>
        <end position="4382"/>
    </location>
</feature>
<feature type="region of interest" description="Disordered" evidence="27">
    <location>
        <begin position="4250"/>
        <end position="4292"/>
    </location>
</feature>
<feature type="region of interest" description="Disordered" evidence="27">
    <location>
        <begin position="3780"/>
        <end position="3812"/>
    </location>
</feature>
<feature type="active site" description="Glycyl thioester intermediate" evidence="25">
    <location>
        <position position="4788"/>
    </location>
</feature>
<feature type="region of interest" description="Disordered" evidence="27">
    <location>
        <begin position="3051"/>
        <end position="3121"/>
    </location>
</feature>
<gene>
    <name evidence="32" type="primary">HUWE1</name>
    <name evidence="32" type="ORF">BLAG_LOCUS18814</name>
</gene>